<feature type="transmembrane region" description="Helical" evidence="1">
    <location>
        <begin position="12"/>
        <end position="32"/>
    </location>
</feature>
<dbReference type="Proteomes" id="UP000075903">
    <property type="component" value="Unassembled WGS sequence"/>
</dbReference>
<evidence type="ECO:0000313" key="3">
    <source>
        <dbReference type="Proteomes" id="UP000075903"/>
    </source>
</evidence>
<evidence type="ECO:0000313" key="2">
    <source>
        <dbReference type="EnsemblMetazoa" id="AMEM000623-PA"/>
    </source>
</evidence>
<protein>
    <submittedName>
        <fullName evidence="2">Uncharacterized protein</fullName>
    </submittedName>
</protein>
<name>A0A182UMX6_ANOME</name>
<keyword evidence="1" id="KW-0472">Membrane</keyword>
<keyword evidence="3" id="KW-1185">Reference proteome</keyword>
<dbReference type="EnsemblMetazoa" id="AMEM000623-RA">
    <property type="protein sequence ID" value="AMEM000623-PA"/>
    <property type="gene ID" value="AMEM000623"/>
</dbReference>
<evidence type="ECO:0000256" key="1">
    <source>
        <dbReference type="SAM" id="Phobius"/>
    </source>
</evidence>
<reference evidence="2" key="1">
    <citation type="submission" date="2020-05" db="UniProtKB">
        <authorList>
            <consortium name="EnsemblMetazoa"/>
        </authorList>
    </citation>
    <scope>IDENTIFICATION</scope>
    <source>
        <strain evidence="2">MAF</strain>
    </source>
</reference>
<dbReference type="AlphaFoldDB" id="A0A182UMX6"/>
<keyword evidence="1" id="KW-0812">Transmembrane</keyword>
<proteinExistence type="predicted"/>
<keyword evidence="1" id="KW-1133">Transmembrane helix</keyword>
<sequence length="145" mass="15814">MHCFVGRTKAGIGMACLFTAQFQLGAGGWYVLMTVNIMARLNEPASELSKLRCAVGNSSPISRNGMLPNPIEKPIMNTIKLTIGRYPKQVLPIEFRWKAAPIDAIARLIISPDMMSNGLRPARSTTNRAAPLLSTCTMPTIIVAR</sequence>
<dbReference type="VEuPathDB" id="VectorBase:AMEM000623"/>
<organism evidence="2 3">
    <name type="scientific">Anopheles merus</name>
    <name type="common">Mosquito</name>
    <dbReference type="NCBI Taxonomy" id="30066"/>
    <lineage>
        <taxon>Eukaryota</taxon>
        <taxon>Metazoa</taxon>
        <taxon>Ecdysozoa</taxon>
        <taxon>Arthropoda</taxon>
        <taxon>Hexapoda</taxon>
        <taxon>Insecta</taxon>
        <taxon>Pterygota</taxon>
        <taxon>Neoptera</taxon>
        <taxon>Endopterygota</taxon>
        <taxon>Diptera</taxon>
        <taxon>Nematocera</taxon>
        <taxon>Culicoidea</taxon>
        <taxon>Culicidae</taxon>
        <taxon>Anophelinae</taxon>
        <taxon>Anopheles</taxon>
    </lineage>
</organism>
<accession>A0A182UMX6</accession>